<dbReference type="EMBL" id="CP162601">
    <property type="protein sequence ID" value="XDK24391.1"/>
    <property type="molecule type" value="Genomic_DNA"/>
</dbReference>
<protein>
    <submittedName>
        <fullName evidence="6">Methyl-accepting chemotaxis protein</fullName>
    </submittedName>
</protein>
<dbReference type="GO" id="GO:0004888">
    <property type="term" value="F:transmembrane signaling receptor activity"/>
    <property type="evidence" value="ECO:0007669"/>
    <property type="project" value="InterPro"/>
</dbReference>
<dbReference type="InterPro" id="IPR004090">
    <property type="entry name" value="Chemotax_Me-accpt_rcpt"/>
</dbReference>
<feature type="domain" description="PAS" evidence="4">
    <location>
        <begin position="27"/>
        <end position="61"/>
    </location>
</feature>
<evidence type="ECO:0000259" key="4">
    <source>
        <dbReference type="PROSITE" id="PS50112"/>
    </source>
</evidence>
<dbReference type="GO" id="GO:0016020">
    <property type="term" value="C:membrane"/>
    <property type="evidence" value="ECO:0007669"/>
    <property type="project" value="InterPro"/>
</dbReference>
<dbReference type="SMART" id="SM00283">
    <property type="entry name" value="MA"/>
    <property type="match status" value="1"/>
</dbReference>
<dbReference type="PROSITE" id="PS50113">
    <property type="entry name" value="PAC"/>
    <property type="match status" value="1"/>
</dbReference>
<dbReference type="InterPro" id="IPR000014">
    <property type="entry name" value="PAS"/>
</dbReference>
<dbReference type="PANTHER" id="PTHR24422:SF10">
    <property type="entry name" value="CHEMOTAXIS PROTEIN METHYLTRANSFERASE 2"/>
    <property type="match status" value="1"/>
</dbReference>
<dbReference type="KEGG" id="vih:AB0763_09200"/>
<dbReference type="InterPro" id="IPR000700">
    <property type="entry name" value="PAS-assoc_C"/>
</dbReference>
<dbReference type="PRINTS" id="PR00260">
    <property type="entry name" value="CHEMTRNSDUCR"/>
</dbReference>
<dbReference type="SUPFAM" id="SSF58104">
    <property type="entry name" value="Methyl-accepting chemotaxis protein (MCP) signaling domain"/>
    <property type="match status" value="1"/>
</dbReference>
<evidence type="ECO:0000256" key="1">
    <source>
        <dbReference type="ARBA" id="ARBA00023224"/>
    </source>
</evidence>
<sequence length="427" mass="46926">MWSFGTKTNKNSLDKSDSAHDLAAIRANTAYIAFTPDGVILDANDNFLQVVGYSKEEVVGQHHKIFCPAELINSQEYVNFWRDLGLGKATSGTFKRIGSQGDCIYLEANYFPVKDDKGNVIKVIKIANNVTQQTKEKISQHSILSALDKSAAVIEFDTEGNILNANSNFLKTVGYTLDDVVNKHHRIFCFPEFYQENPHFWDTLKSGEFFTGRFKRKNAYNEVLWLEATYNPIYDQNGKVHKIVKFATDITQRMNTASQAVELAAATSEQTSQITSLSIQVLNDAVQTSQSITTQVNEASQIGGHLLEQSKNIDQIVTTIRSIAEQTNLLALNAAIEAARAGESGRGFAVVADEVRTLASRTASATEEIATVVGNNTSLIEEMDNHLTSVSGVAVHGQDSINNVASGLEDVARGVNRLVEMVEKLKP</sequence>
<feature type="domain" description="PAC" evidence="5">
    <location>
        <begin position="210"/>
        <end position="262"/>
    </location>
</feature>
<dbReference type="PROSITE" id="PS50112">
    <property type="entry name" value="PAS"/>
    <property type="match status" value="2"/>
</dbReference>
<dbReference type="InterPro" id="IPR050903">
    <property type="entry name" value="Bact_Chemotaxis_MeTrfase"/>
</dbReference>
<gene>
    <name evidence="6" type="ORF">AB0763_09200</name>
</gene>
<evidence type="ECO:0000256" key="2">
    <source>
        <dbReference type="PROSITE-ProRule" id="PRU00284"/>
    </source>
</evidence>
<feature type="domain" description="Methyl-accepting transducer" evidence="3">
    <location>
        <begin position="235"/>
        <end position="427"/>
    </location>
</feature>
<dbReference type="SMART" id="SM00086">
    <property type="entry name" value="PAC"/>
    <property type="match status" value="2"/>
</dbReference>
<accession>A0AB39HE27</accession>
<dbReference type="AlphaFoldDB" id="A0AB39HE27"/>
<dbReference type="InterPro" id="IPR004089">
    <property type="entry name" value="MCPsignal_dom"/>
</dbReference>
<dbReference type="Pfam" id="PF13426">
    <property type="entry name" value="PAS_9"/>
    <property type="match status" value="1"/>
</dbReference>
<dbReference type="GO" id="GO:0006935">
    <property type="term" value="P:chemotaxis"/>
    <property type="evidence" value="ECO:0007669"/>
    <property type="project" value="InterPro"/>
</dbReference>
<dbReference type="RefSeq" id="WP_306100449.1">
    <property type="nucleotide sequence ID" value="NZ_CP162601.1"/>
</dbReference>
<dbReference type="NCBIfam" id="TIGR00229">
    <property type="entry name" value="sensory_box"/>
    <property type="match status" value="2"/>
</dbReference>
<evidence type="ECO:0000259" key="5">
    <source>
        <dbReference type="PROSITE" id="PS50113"/>
    </source>
</evidence>
<keyword evidence="1 2" id="KW-0807">Transducer</keyword>
<dbReference type="Pfam" id="PF08447">
    <property type="entry name" value="PAS_3"/>
    <property type="match status" value="1"/>
</dbReference>
<proteinExistence type="predicted"/>
<dbReference type="Gene3D" id="3.30.450.20">
    <property type="entry name" value="PAS domain"/>
    <property type="match status" value="2"/>
</dbReference>
<dbReference type="InterPro" id="IPR035965">
    <property type="entry name" value="PAS-like_dom_sf"/>
</dbReference>
<dbReference type="InterPro" id="IPR013655">
    <property type="entry name" value="PAS_fold_3"/>
</dbReference>
<dbReference type="GO" id="GO:0007165">
    <property type="term" value="P:signal transduction"/>
    <property type="evidence" value="ECO:0007669"/>
    <property type="project" value="UniProtKB-KW"/>
</dbReference>
<dbReference type="Gene3D" id="1.10.287.950">
    <property type="entry name" value="Methyl-accepting chemotaxis protein"/>
    <property type="match status" value="1"/>
</dbReference>
<evidence type="ECO:0000313" key="6">
    <source>
        <dbReference type="EMBL" id="XDK24391.1"/>
    </source>
</evidence>
<evidence type="ECO:0000259" key="3">
    <source>
        <dbReference type="PROSITE" id="PS50111"/>
    </source>
</evidence>
<dbReference type="CDD" id="cd00130">
    <property type="entry name" value="PAS"/>
    <property type="match status" value="2"/>
</dbReference>
<dbReference type="InterPro" id="IPR001610">
    <property type="entry name" value="PAC"/>
</dbReference>
<name>A0AB39HE27_9VIBR</name>
<feature type="domain" description="PAS" evidence="4">
    <location>
        <begin position="139"/>
        <end position="183"/>
    </location>
</feature>
<organism evidence="6">
    <name type="scientific">Vibrio sp. HB236076</name>
    <dbReference type="NCBI Taxonomy" id="3232307"/>
    <lineage>
        <taxon>Bacteria</taxon>
        <taxon>Pseudomonadati</taxon>
        <taxon>Pseudomonadota</taxon>
        <taxon>Gammaproteobacteria</taxon>
        <taxon>Vibrionales</taxon>
        <taxon>Vibrionaceae</taxon>
        <taxon>Vibrio</taxon>
    </lineage>
</organism>
<dbReference type="PROSITE" id="PS50111">
    <property type="entry name" value="CHEMOTAXIS_TRANSDUC_2"/>
    <property type="match status" value="1"/>
</dbReference>
<reference evidence="6" key="1">
    <citation type="submission" date="2024-07" db="EMBL/GenBank/DDBJ databases">
        <title>Genome Analysis of a Potential Novel Vibrio Species Secreting pH- and Thermo-stable Alginate Lyase and its Application in Producing Alginate Oligosaccharides.</title>
        <authorList>
            <person name="Huang H."/>
            <person name="Bao K."/>
        </authorList>
    </citation>
    <scope>NUCLEOTIDE SEQUENCE</scope>
    <source>
        <strain evidence="6">HB236076</strain>
    </source>
</reference>
<dbReference type="SUPFAM" id="SSF55785">
    <property type="entry name" value="PYP-like sensor domain (PAS domain)"/>
    <property type="match status" value="2"/>
</dbReference>
<dbReference type="SMART" id="SM00091">
    <property type="entry name" value="PAS"/>
    <property type="match status" value="2"/>
</dbReference>
<dbReference type="Pfam" id="PF00015">
    <property type="entry name" value="MCPsignal"/>
    <property type="match status" value="1"/>
</dbReference>
<dbReference type="PANTHER" id="PTHR24422">
    <property type="entry name" value="CHEMOTAXIS PROTEIN METHYLTRANSFERASE"/>
    <property type="match status" value="1"/>
</dbReference>